<dbReference type="GeneID" id="73902833"/>
<dbReference type="RefSeq" id="WP_256533699.1">
    <property type="nucleotide sequence ID" value="NZ_CP101824.1"/>
</dbReference>
<evidence type="ECO:0000259" key="1">
    <source>
        <dbReference type="Pfam" id="PF24035"/>
    </source>
</evidence>
<gene>
    <name evidence="2" type="ORF">ACFOUR_03655</name>
</gene>
<comment type="caution">
    <text evidence="2">The sequence shown here is derived from an EMBL/GenBank/DDBJ whole genome shotgun (WGS) entry which is preliminary data.</text>
</comment>
<protein>
    <recommendedName>
        <fullName evidence="1">DUF7344 domain-containing protein</fullName>
    </recommendedName>
</protein>
<evidence type="ECO:0000313" key="2">
    <source>
        <dbReference type="EMBL" id="MFC3957471.1"/>
    </source>
</evidence>
<feature type="domain" description="DUF7344" evidence="1">
    <location>
        <begin position="15"/>
        <end position="84"/>
    </location>
</feature>
<dbReference type="EMBL" id="JBHSAQ010000002">
    <property type="protein sequence ID" value="MFC3957471.1"/>
    <property type="molecule type" value="Genomic_DNA"/>
</dbReference>
<dbReference type="InterPro" id="IPR055768">
    <property type="entry name" value="DUF7344"/>
</dbReference>
<proteinExistence type="predicted"/>
<sequence length="104" mass="11980">MSETVVDGDERTVWRILGEPRRHHVVRHLNETNDVTTTADISRVIAEDCEVEYERIQSALRHVDVPKLADAGVVEYDAERDRIESTARVRRLCAILEAVEERLE</sequence>
<reference evidence="2 3" key="1">
    <citation type="journal article" date="2019" name="Int. J. Syst. Evol. Microbiol.">
        <title>The Global Catalogue of Microorganisms (GCM) 10K type strain sequencing project: providing services to taxonomists for standard genome sequencing and annotation.</title>
        <authorList>
            <consortium name="The Broad Institute Genomics Platform"/>
            <consortium name="The Broad Institute Genome Sequencing Center for Infectious Disease"/>
            <person name="Wu L."/>
            <person name="Ma J."/>
        </authorList>
    </citation>
    <scope>NUCLEOTIDE SEQUENCE [LARGE SCALE GENOMIC DNA]</scope>
    <source>
        <strain evidence="2 3">IBRC-M 10256</strain>
    </source>
</reference>
<dbReference type="Pfam" id="PF24035">
    <property type="entry name" value="DUF7344"/>
    <property type="match status" value="1"/>
</dbReference>
<dbReference type="Proteomes" id="UP001595846">
    <property type="component" value="Unassembled WGS sequence"/>
</dbReference>
<keyword evidence="3" id="KW-1185">Reference proteome</keyword>
<evidence type="ECO:0000313" key="3">
    <source>
        <dbReference type="Proteomes" id="UP001595846"/>
    </source>
</evidence>
<accession>A0ABD5NKU8</accession>
<organism evidence="2 3">
    <name type="scientific">Halovivax cerinus</name>
    <dbReference type="NCBI Taxonomy" id="1487865"/>
    <lineage>
        <taxon>Archaea</taxon>
        <taxon>Methanobacteriati</taxon>
        <taxon>Methanobacteriota</taxon>
        <taxon>Stenosarchaea group</taxon>
        <taxon>Halobacteria</taxon>
        <taxon>Halobacteriales</taxon>
        <taxon>Natrialbaceae</taxon>
        <taxon>Halovivax</taxon>
    </lineage>
</organism>
<name>A0ABD5NKU8_9EURY</name>
<dbReference type="AlphaFoldDB" id="A0ABD5NKU8"/>